<proteinExistence type="inferred from homology"/>
<evidence type="ECO:0000259" key="8">
    <source>
        <dbReference type="Pfam" id="PF20684"/>
    </source>
</evidence>
<evidence type="ECO:0000256" key="5">
    <source>
        <dbReference type="ARBA" id="ARBA00038359"/>
    </source>
</evidence>
<feature type="transmembrane region" description="Helical" evidence="7">
    <location>
        <begin position="96"/>
        <end position="118"/>
    </location>
</feature>
<feature type="transmembrane region" description="Helical" evidence="7">
    <location>
        <begin position="258"/>
        <end position="275"/>
    </location>
</feature>
<protein>
    <recommendedName>
        <fullName evidence="8">Rhodopsin domain-containing protein</fullName>
    </recommendedName>
</protein>
<evidence type="ECO:0000313" key="10">
    <source>
        <dbReference type="Proteomes" id="UP001301769"/>
    </source>
</evidence>
<keyword evidence="3 7" id="KW-1133">Transmembrane helix</keyword>
<dbReference type="Pfam" id="PF20684">
    <property type="entry name" value="Fung_rhodopsin"/>
    <property type="match status" value="1"/>
</dbReference>
<feature type="transmembrane region" description="Helical" evidence="7">
    <location>
        <begin position="51"/>
        <end position="76"/>
    </location>
</feature>
<evidence type="ECO:0000256" key="1">
    <source>
        <dbReference type="ARBA" id="ARBA00004141"/>
    </source>
</evidence>
<dbReference type="Proteomes" id="UP001301769">
    <property type="component" value="Unassembled WGS sequence"/>
</dbReference>
<evidence type="ECO:0000256" key="3">
    <source>
        <dbReference type="ARBA" id="ARBA00022989"/>
    </source>
</evidence>
<name>A0AAN6Y3W5_9PEZI</name>
<dbReference type="PANTHER" id="PTHR33048">
    <property type="entry name" value="PTH11-LIKE INTEGRAL MEMBRANE PROTEIN (AFU_ORTHOLOGUE AFUA_5G11245)"/>
    <property type="match status" value="1"/>
</dbReference>
<dbReference type="InterPro" id="IPR049326">
    <property type="entry name" value="Rhodopsin_dom_fungi"/>
</dbReference>
<dbReference type="InterPro" id="IPR052337">
    <property type="entry name" value="SAT4-like"/>
</dbReference>
<feature type="compositionally biased region" description="Polar residues" evidence="6">
    <location>
        <begin position="301"/>
        <end position="319"/>
    </location>
</feature>
<feature type="transmembrane region" description="Helical" evidence="7">
    <location>
        <begin position="20"/>
        <end position="39"/>
    </location>
</feature>
<evidence type="ECO:0000256" key="4">
    <source>
        <dbReference type="ARBA" id="ARBA00023136"/>
    </source>
</evidence>
<feature type="domain" description="Rhodopsin" evidence="8">
    <location>
        <begin position="36"/>
        <end position="279"/>
    </location>
</feature>
<feature type="transmembrane region" description="Helical" evidence="7">
    <location>
        <begin position="216"/>
        <end position="238"/>
    </location>
</feature>
<evidence type="ECO:0000256" key="7">
    <source>
        <dbReference type="SAM" id="Phobius"/>
    </source>
</evidence>
<organism evidence="9 10">
    <name type="scientific">Rhypophila decipiens</name>
    <dbReference type="NCBI Taxonomy" id="261697"/>
    <lineage>
        <taxon>Eukaryota</taxon>
        <taxon>Fungi</taxon>
        <taxon>Dikarya</taxon>
        <taxon>Ascomycota</taxon>
        <taxon>Pezizomycotina</taxon>
        <taxon>Sordariomycetes</taxon>
        <taxon>Sordariomycetidae</taxon>
        <taxon>Sordariales</taxon>
        <taxon>Naviculisporaceae</taxon>
        <taxon>Rhypophila</taxon>
    </lineage>
</organism>
<feature type="region of interest" description="Disordered" evidence="6">
    <location>
        <begin position="299"/>
        <end position="330"/>
    </location>
</feature>
<evidence type="ECO:0000313" key="9">
    <source>
        <dbReference type="EMBL" id="KAK4210901.1"/>
    </source>
</evidence>
<keyword evidence="4 7" id="KW-0472">Membrane</keyword>
<dbReference type="GO" id="GO:0016020">
    <property type="term" value="C:membrane"/>
    <property type="evidence" value="ECO:0007669"/>
    <property type="project" value="UniProtKB-SubCell"/>
</dbReference>
<comment type="subcellular location">
    <subcellularLocation>
        <location evidence="1">Membrane</location>
        <topology evidence="1">Multi-pass membrane protein</topology>
    </subcellularLocation>
</comment>
<dbReference type="AlphaFoldDB" id="A0AAN6Y3W5"/>
<evidence type="ECO:0000256" key="2">
    <source>
        <dbReference type="ARBA" id="ARBA00022692"/>
    </source>
</evidence>
<keyword evidence="2 7" id="KW-0812">Transmembrane</keyword>
<accession>A0AAN6Y3W5</accession>
<dbReference type="EMBL" id="MU858162">
    <property type="protein sequence ID" value="KAK4210901.1"/>
    <property type="molecule type" value="Genomic_DNA"/>
</dbReference>
<feature type="transmembrane region" description="Helical" evidence="7">
    <location>
        <begin position="182"/>
        <end position="204"/>
    </location>
</feature>
<keyword evidence="10" id="KW-1185">Reference proteome</keyword>
<sequence length="370" mass="41025">MSFPSGPPPPDIYRGDKIVIASTILHVVSLPIVATRIWTRLKPNPHLWWDDWTILVAVFFDLLNWVLILLALRYGFARPTPYVPLDDQPKARAFQYFAQHASGWAIGFGKLSIALMLFRLRQDRLPWRIFLWGMMIWAMVISITVSGTLFAVCKPVRAMWDFTLFAASPPPVCQDFDHINRGILACAAMTVITDFILSLLPLSFILQLQRSLRERIIVSIVMGLGLIASAASLCKIVAVTTDKLTGDGLVDGVNVTFWGILEIQLGIIAACTPCLKRLAENGLRRIGFMSKSGPTFYHAEGNNTTSGGAATKGSRTGGTSWRGPGTRRDEQIFNDDFDEVPVLEMTAQKVRSASSGERVDESWISVHSKC</sequence>
<reference evidence="9" key="1">
    <citation type="journal article" date="2023" name="Mol. Phylogenet. Evol.">
        <title>Genome-scale phylogeny and comparative genomics of the fungal order Sordariales.</title>
        <authorList>
            <person name="Hensen N."/>
            <person name="Bonometti L."/>
            <person name="Westerberg I."/>
            <person name="Brannstrom I.O."/>
            <person name="Guillou S."/>
            <person name="Cros-Aarteil S."/>
            <person name="Calhoun S."/>
            <person name="Haridas S."/>
            <person name="Kuo A."/>
            <person name="Mondo S."/>
            <person name="Pangilinan J."/>
            <person name="Riley R."/>
            <person name="LaButti K."/>
            <person name="Andreopoulos B."/>
            <person name="Lipzen A."/>
            <person name="Chen C."/>
            <person name="Yan M."/>
            <person name="Daum C."/>
            <person name="Ng V."/>
            <person name="Clum A."/>
            <person name="Steindorff A."/>
            <person name="Ohm R.A."/>
            <person name="Martin F."/>
            <person name="Silar P."/>
            <person name="Natvig D.O."/>
            <person name="Lalanne C."/>
            <person name="Gautier V."/>
            <person name="Ament-Velasquez S.L."/>
            <person name="Kruys A."/>
            <person name="Hutchinson M.I."/>
            <person name="Powell A.J."/>
            <person name="Barry K."/>
            <person name="Miller A.N."/>
            <person name="Grigoriev I.V."/>
            <person name="Debuchy R."/>
            <person name="Gladieux P."/>
            <person name="Hiltunen Thoren M."/>
            <person name="Johannesson H."/>
        </authorList>
    </citation>
    <scope>NUCLEOTIDE SEQUENCE</scope>
    <source>
        <strain evidence="9">PSN293</strain>
    </source>
</reference>
<dbReference type="PANTHER" id="PTHR33048:SF129">
    <property type="entry name" value="INTEGRAL MEMBRANE PROTEIN-RELATED"/>
    <property type="match status" value="1"/>
</dbReference>
<gene>
    <name evidence="9" type="ORF">QBC37DRAFT_23341</name>
</gene>
<reference evidence="9" key="2">
    <citation type="submission" date="2023-05" db="EMBL/GenBank/DDBJ databases">
        <authorList>
            <consortium name="Lawrence Berkeley National Laboratory"/>
            <person name="Steindorff A."/>
            <person name="Hensen N."/>
            <person name="Bonometti L."/>
            <person name="Westerberg I."/>
            <person name="Brannstrom I.O."/>
            <person name="Guillou S."/>
            <person name="Cros-Aarteil S."/>
            <person name="Calhoun S."/>
            <person name="Haridas S."/>
            <person name="Kuo A."/>
            <person name="Mondo S."/>
            <person name="Pangilinan J."/>
            <person name="Riley R."/>
            <person name="Labutti K."/>
            <person name="Andreopoulos B."/>
            <person name="Lipzen A."/>
            <person name="Chen C."/>
            <person name="Yanf M."/>
            <person name="Daum C."/>
            <person name="Ng V."/>
            <person name="Clum A."/>
            <person name="Ohm R."/>
            <person name="Martin F."/>
            <person name="Silar P."/>
            <person name="Natvig D."/>
            <person name="Lalanne C."/>
            <person name="Gautier V."/>
            <person name="Ament-Velasquez S.L."/>
            <person name="Kruys A."/>
            <person name="Hutchinson M.I."/>
            <person name="Powell A.J."/>
            <person name="Barry K."/>
            <person name="Miller A.N."/>
            <person name="Grigoriev I.V."/>
            <person name="Debuchy R."/>
            <person name="Gladieux P."/>
            <person name="Thoren M.H."/>
            <person name="Johannesson H."/>
        </authorList>
    </citation>
    <scope>NUCLEOTIDE SEQUENCE</scope>
    <source>
        <strain evidence="9">PSN293</strain>
    </source>
</reference>
<feature type="transmembrane region" description="Helical" evidence="7">
    <location>
        <begin position="130"/>
        <end position="152"/>
    </location>
</feature>
<comment type="similarity">
    <text evidence="5">Belongs to the SAT4 family.</text>
</comment>
<evidence type="ECO:0000256" key="6">
    <source>
        <dbReference type="SAM" id="MobiDB-lite"/>
    </source>
</evidence>
<comment type="caution">
    <text evidence="9">The sequence shown here is derived from an EMBL/GenBank/DDBJ whole genome shotgun (WGS) entry which is preliminary data.</text>
</comment>